<dbReference type="SUPFAM" id="SSF63748">
    <property type="entry name" value="Tudor/PWWP/MBT"/>
    <property type="match status" value="1"/>
</dbReference>
<keyword evidence="7" id="KW-0479">Metal-binding</keyword>
<feature type="domain" description="AWS" evidence="11">
    <location>
        <begin position="478"/>
        <end position="528"/>
    </location>
</feature>
<evidence type="ECO:0000256" key="3">
    <source>
        <dbReference type="ARBA" id="ARBA00022454"/>
    </source>
</evidence>
<evidence type="ECO:0000256" key="5">
    <source>
        <dbReference type="ARBA" id="ARBA00022679"/>
    </source>
</evidence>
<keyword evidence="10" id="KW-0539">Nucleus</keyword>
<dbReference type="GO" id="GO:0005694">
    <property type="term" value="C:chromosome"/>
    <property type="evidence" value="ECO:0007669"/>
    <property type="project" value="UniProtKB-SubCell"/>
</dbReference>
<dbReference type="Pfam" id="PF22908">
    <property type="entry name" value="PHD_NSD"/>
    <property type="match status" value="1"/>
</dbReference>
<dbReference type="PANTHER" id="PTHR22884">
    <property type="entry name" value="SET DOMAIN PROTEINS"/>
    <property type="match status" value="1"/>
</dbReference>
<keyword evidence="4" id="KW-0489">Methyltransferase</keyword>
<dbReference type="InterPro" id="IPR006560">
    <property type="entry name" value="AWS_dom"/>
</dbReference>
<evidence type="ECO:0000256" key="1">
    <source>
        <dbReference type="ARBA" id="ARBA00004123"/>
    </source>
</evidence>
<evidence type="ECO:0000256" key="2">
    <source>
        <dbReference type="ARBA" id="ARBA00004286"/>
    </source>
</evidence>
<dbReference type="WBParaSite" id="jg15922">
    <property type="protein sequence ID" value="jg15922"/>
    <property type="gene ID" value="jg15922"/>
</dbReference>
<keyword evidence="3" id="KW-0158">Chromosome</keyword>
<dbReference type="InterPro" id="IPR046341">
    <property type="entry name" value="SET_dom_sf"/>
</dbReference>
<evidence type="ECO:0000256" key="6">
    <source>
        <dbReference type="ARBA" id="ARBA00022691"/>
    </source>
</evidence>
<protein>
    <submittedName>
        <fullName evidence="13">AWS domain-containing protein</fullName>
    </submittedName>
</protein>
<reference evidence="13" key="1">
    <citation type="submission" date="2022-11" db="UniProtKB">
        <authorList>
            <consortium name="WormBaseParasite"/>
        </authorList>
    </citation>
    <scope>IDENTIFICATION</scope>
</reference>
<dbReference type="InterPro" id="IPR013083">
    <property type="entry name" value="Znf_RING/FYVE/PHD"/>
</dbReference>
<evidence type="ECO:0000256" key="4">
    <source>
        <dbReference type="ARBA" id="ARBA00022603"/>
    </source>
</evidence>
<evidence type="ECO:0000256" key="9">
    <source>
        <dbReference type="ARBA" id="ARBA00022833"/>
    </source>
</evidence>
<dbReference type="Gene3D" id="2.170.270.10">
    <property type="entry name" value="SET domain"/>
    <property type="match status" value="1"/>
</dbReference>
<keyword evidence="8" id="KW-0863">Zinc-finger</keyword>
<dbReference type="Proteomes" id="UP000887574">
    <property type="component" value="Unplaced"/>
</dbReference>
<dbReference type="SMART" id="SM00249">
    <property type="entry name" value="PHD"/>
    <property type="match status" value="3"/>
</dbReference>
<dbReference type="SUPFAM" id="SSF82199">
    <property type="entry name" value="SET domain"/>
    <property type="match status" value="1"/>
</dbReference>
<organism evidence="12 13">
    <name type="scientific">Ditylenchus dipsaci</name>
    <dbReference type="NCBI Taxonomy" id="166011"/>
    <lineage>
        <taxon>Eukaryota</taxon>
        <taxon>Metazoa</taxon>
        <taxon>Ecdysozoa</taxon>
        <taxon>Nematoda</taxon>
        <taxon>Chromadorea</taxon>
        <taxon>Rhabditida</taxon>
        <taxon>Tylenchina</taxon>
        <taxon>Tylenchomorpha</taxon>
        <taxon>Sphaerularioidea</taxon>
        <taxon>Anguinidae</taxon>
        <taxon>Anguininae</taxon>
        <taxon>Ditylenchus</taxon>
    </lineage>
</organism>
<evidence type="ECO:0000256" key="7">
    <source>
        <dbReference type="ARBA" id="ARBA00022723"/>
    </source>
</evidence>
<dbReference type="InterPro" id="IPR055198">
    <property type="entry name" value="NSD_PHD"/>
</dbReference>
<dbReference type="GO" id="GO:0032259">
    <property type="term" value="P:methylation"/>
    <property type="evidence" value="ECO:0007669"/>
    <property type="project" value="UniProtKB-KW"/>
</dbReference>
<dbReference type="GO" id="GO:0005634">
    <property type="term" value="C:nucleus"/>
    <property type="evidence" value="ECO:0007669"/>
    <property type="project" value="UniProtKB-SubCell"/>
</dbReference>
<dbReference type="SMART" id="SM00570">
    <property type="entry name" value="AWS"/>
    <property type="match status" value="1"/>
</dbReference>
<evidence type="ECO:0000256" key="8">
    <source>
        <dbReference type="ARBA" id="ARBA00022771"/>
    </source>
</evidence>
<dbReference type="Gene3D" id="3.30.40.10">
    <property type="entry name" value="Zinc/RING finger domain, C3HC4 (zinc finger)"/>
    <property type="match status" value="1"/>
</dbReference>
<dbReference type="GO" id="GO:0008270">
    <property type="term" value="F:zinc ion binding"/>
    <property type="evidence" value="ECO:0007669"/>
    <property type="project" value="UniProtKB-KW"/>
</dbReference>
<dbReference type="InterPro" id="IPR001965">
    <property type="entry name" value="Znf_PHD"/>
</dbReference>
<dbReference type="CDD" id="cd15566">
    <property type="entry name" value="PHD3_NSD"/>
    <property type="match status" value="1"/>
</dbReference>
<accession>A0A915D4V5</accession>
<keyword evidence="6" id="KW-0949">S-adenosyl-L-methionine</keyword>
<dbReference type="GO" id="GO:0042054">
    <property type="term" value="F:histone methyltransferase activity"/>
    <property type="evidence" value="ECO:0007669"/>
    <property type="project" value="InterPro"/>
</dbReference>
<keyword evidence="12" id="KW-1185">Reference proteome</keyword>
<evidence type="ECO:0000256" key="10">
    <source>
        <dbReference type="ARBA" id="ARBA00023242"/>
    </source>
</evidence>
<keyword evidence="9" id="KW-0862">Zinc</keyword>
<evidence type="ECO:0000313" key="12">
    <source>
        <dbReference type="Proteomes" id="UP000887574"/>
    </source>
</evidence>
<name>A0A915D4V5_9BILA</name>
<dbReference type="PROSITE" id="PS51215">
    <property type="entry name" value="AWS"/>
    <property type="match status" value="1"/>
</dbReference>
<dbReference type="InterPro" id="IPR050777">
    <property type="entry name" value="SET2_Histone-Lys_MeTrsfase"/>
</dbReference>
<dbReference type="AlphaFoldDB" id="A0A915D4V5"/>
<evidence type="ECO:0000259" key="11">
    <source>
        <dbReference type="PROSITE" id="PS51215"/>
    </source>
</evidence>
<comment type="subcellular location">
    <subcellularLocation>
        <location evidence="2">Chromosome</location>
    </subcellularLocation>
    <subcellularLocation>
        <location evidence="1">Nucleus</location>
    </subcellularLocation>
</comment>
<proteinExistence type="predicted"/>
<sequence>MRTRRMTVGADFITDAALTNDENSDPSLLMCEKKVLGKRKASANKSYCGQTDQLKAKPNNNKLDSKGKISAVKSLVNTTAVKRKDSKALIQKSASLDSNLPKLASLSLPSATTSCSVESSQTVFALPKVVRTKSDSKWISTSPIFVADSRTSGPYDFPIRKRHLICFVCGETDDNLKKCSSPNCSTKFHEMCARLYTGGGYALDFMSRNKGIFCSRHHCTGCFADHNRTRAFNGPLINCSQCELSWHNKCIPGGCVLDKKSEIICPRHIAFQNPPHLHITHCADCQQKADTDEALVKCNNCLRSLHFKCFKEGAQLELEGDTQELRDSAICNWCKGFDFVRYGQYCMARLGSNKWYPCQVVKNEEFPVRNDPLLGSVGYMVVKWLPYRNKIFYNLISHNRIIPMSEADYFFVTQAEKSDIYEEWQQAQEIATNSNPENSLPEIDQLNFQYSNGELVRKITRCKYTTPDTKPSKDFTQNTADKCDCSAQMVDRCGPSSNCINRTLRIECPQECEQNGKVCNNRMVSNGQDCVPVTIKPTTGRYFGAFVQKDVPAHGFVGEYVGEIITHDEKDRRLERISRLNSLEAQYYIVSC</sequence>
<keyword evidence="5" id="KW-0808">Transferase</keyword>
<evidence type="ECO:0000313" key="13">
    <source>
        <dbReference type="WBParaSite" id="jg15922"/>
    </source>
</evidence>